<dbReference type="Proteomes" id="UP000095009">
    <property type="component" value="Unassembled WGS sequence"/>
</dbReference>
<feature type="compositionally biased region" description="Low complexity" evidence="1">
    <location>
        <begin position="980"/>
        <end position="990"/>
    </location>
</feature>
<feature type="region of interest" description="Disordered" evidence="1">
    <location>
        <begin position="288"/>
        <end position="308"/>
    </location>
</feature>
<feature type="region of interest" description="Disordered" evidence="1">
    <location>
        <begin position="738"/>
        <end position="787"/>
    </location>
</feature>
<feature type="region of interest" description="Disordered" evidence="1">
    <location>
        <begin position="926"/>
        <end position="1023"/>
    </location>
</feature>
<accession>A0A1E3PQB3</accession>
<protein>
    <submittedName>
        <fullName evidence="2">Uncharacterized protein</fullName>
    </submittedName>
</protein>
<feature type="compositionally biased region" description="Low complexity" evidence="1">
    <location>
        <begin position="361"/>
        <end position="373"/>
    </location>
</feature>
<feature type="region of interest" description="Disordered" evidence="1">
    <location>
        <begin position="1"/>
        <end position="48"/>
    </location>
</feature>
<proteinExistence type="predicted"/>
<feature type="region of interest" description="Disordered" evidence="1">
    <location>
        <begin position="358"/>
        <end position="403"/>
    </location>
</feature>
<evidence type="ECO:0000256" key="1">
    <source>
        <dbReference type="SAM" id="MobiDB-lite"/>
    </source>
</evidence>
<feature type="compositionally biased region" description="Polar residues" evidence="1">
    <location>
        <begin position="597"/>
        <end position="611"/>
    </location>
</feature>
<gene>
    <name evidence="2" type="ORF">NADFUDRAFT_82052</name>
</gene>
<feature type="compositionally biased region" description="Basic and acidic residues" evidence="1">
    <location>
        <begin position="518"/>
        <end position="565"/>
    </location>
</feature>
<feature type="compositionally biased region" description="Low complexity" evidence="1">
    <location>
        <begin position="577"/>
        <end position="588"/>
    </location>
</feature>
<dbReference type="EMBL" id="KV454407">
    <property type="protein sequence ID" value="ODQ67625.1"/>
    <property type="molecule type" value="Genomic_DNA"/>
</dbReference>
<feature type="compositionally biased region" description="Polar residues" evidence="1">
    <location>
        <begin position="935"/>
        <end position="949"/>
    </location>
</feature>
<feature type="region of interest" description="Disordered" evidence="1">
    <location>
        <begin position="204"/>
        <end position="252"/>
    </location>
</feature>
<feature type="region of interest" description="Disordered" evidence="1">
    <location>
        <begin position="518"/>
        <end position="615"/>
    </location>
</feature>
<feature type="compositionally biased region" description="Polar residues" evidence="1">
    <location>
        <begin position="1"/>
        <end position="21"/>
    </location>
</feature>
<evidence type="ECO:0000313" key="2">
    <source>
        <dbReference type="EMBL" id="ODQ67625.1"/>
    </source>
</evidence>
<dbReference type="AlphaFoldDB" id="A0A1E3PQB3"/>
<organism evidence="2 3">
    <name type="scientific">Nadsonia fulvescens var. elongata DSM 6958</name>
    <dbReference type="NCBI Taxonomy" id="857566"/>
    <lineage>
        <taxon>Eukaryota</taxon>
        <taxon>Fungi</taxon>
        <taxon>Dikarya</taxon>
        <taxon>Ascomycota</taxon>
        <taxon>Saccharomycotina</taxon>
        <taxon>Dipodascomycetes</taxon>
        <taxon>Dipodascales</taxon>
        <taxon>Dipodascales incertae sedis</taxon>
        <taxon>Nadsonia</taxon>
    </lineage>
</organism>
<feature type="region of interest" description="Disordered" evidence="1">
    <location>
        <begin position="837"/>
        <end position="893"/>
    </location>
</feature>
<feature type="compositionally biased region" description="Basic and acidic residues" evidence="1">
    <location>
        <begin position="757"/>
        <end position="767"/>
    </location>
</feature>
<feature type="compositionally biased region" description="Polar residues" evidence="1">
    <location>
        <begin position="211"/>
        <end position="232"/>
    </location>
</feature>
<feature type="compositionally biased region" description="Basic and acidic residues" evidence="1">
    <location>
        <begin position="379"/>
        <end position="389"/>
    </location>
</feature>
<sequence>MVSNSGANFVNNNRNSSIPTKASSRTSSMTSASSLDSRNGTGGTRTRSILTYNEFGRAQSLTTTTIHKMGAFEVIKTTTTPIDDLHLPTHTGSRGSFTGSHYESSIFSHEGNLNPVAEEEVFFEDDLDHRPFLGMDFPLKSIQNSSERSKATEGDLVNSQIDKSLQPSMERSVPKTILEVSDDEENNNIILPFSERESFHKPHISREGFNENGNGSILVSLDSNNTPESISDPQHKSDEPAETSINEDNNLLSPASLKSSLKVSSLDSSKPRQSVSFDNLTDEVLGVKNESTEENNLNHVSDTRDADDSRSIVNNLAQFASASAFGKPSTDSMSVSTHLPKVAISPVMAASAAVKKNGFHSSSTDTNLSSLSNGNAFEGRNEGSSHISDDSDDESSQEQILQQQKQRKLLFQKQELEHKQLLIKKQQEKLEYQTRKLEQDQLQLQQEQEDLAQKQHQGFLHKEKLRKDRLQREKMEREKLQREQQLKERKLKELKLREQRLREQQLREQQLREQQLKERRLREQRQKEQQREQRLKKENRERLQKERLRREELKEQRLNFEKDKMSLNGQKSGIDIPNSQSSHPQSNSKFPSGSLREATSTSVQASNSPPVSQKDFASFTTDASLSDSGNVDFENDAASLNSDSSFIKTRISVVPAPRLVNSSTYNPSLSKSKYRTYSLQATYSNFASPPSVSNRKEGSSFSMTSAASAAKINSDDTRRNTLANTGEYNLKALRDDIYSNNNSPGKLQRSLSNSSFEKSKKSKENKNKHFGFKNMSLRSNNKPLKREVAQHKEPILKQQVSDNSSSQSQQQELLQHSGEYRDSFSLFSSHSRAEALPSTDIPFQSRFADSDSDEDDNHTYGVNRSKISTNKETELSLGPHYHESEKDTSFNGTLKEDRRLSGLIASNNTEAPDSNGIMSLTNSNSKVVKAPAGPTTGTQSSIMDSTKRLFSSKKTLRQRQELEKQNTQLRIQEEDEDKPLQQSQEKQQPQQKEKTQQKQSQGRTRMSQRMHTRPAMSPITEKLEFVNQKDVGVLANSGKENDKLSFGEKLKRVFGKK</sequence>
<name>A0A1E3PQB3_9ASCO</name>
<feature type="compositionally biased region" description="Basic and acidic residues" evidence="1">
    <location>
        <begin position="869"/>
        <end position="893"/>
    </location>
</feature>
<reference evidence="2 3" key="1">
    <citation type="journal article" date="2016" name="Proc. Natl. Acad. Sci. U.S.A.">
        <title>Comparative genomics of biotechnologically important yeasts.</title>
        <authorList>
            <person name="Riley R."/>
            <person name="Haridas S."/>
            <person name="Wolfe K.H."/>
            <person name="Lopes M.R."/>
            <person name="Hittinger C.T."/>
            <person name="Goeker M."/>
            <person name="Salamov A.A."/>
            <person name="Wisecaver J.H."/>
            <person name="Long T.M."/>
            <person name="Calvey C.H."/>
            <person name="Aerts A.L."/>
            <person name="Barry K.W."/>
            <person name="Choi C."/>
            <person name="Clum A."/>
            <person name="Coughlan A.Y."/>
            <person name="Deshpande S."/>
            <person name="Douglass A.P."/>
            <person name="Hanson S.J."/>
            <person name="Klenk H.-P."/>
            <person name="LaButti K.M."/>
            <person name="Lapidus A."/>
            <person name="Lindquist E.A."/>
            <person name="Lipzen A.M."/>
            <person name="Meier-Kolthoff J.P."/>
            <person name="Ohm R.A."/>
            <person name="Otillar R.P."/>
            <person name="Pangilinan J.L."/>
            <person name="Peng Y."/>
            <person name="Rokas A."/>
            <person name="Rosa C.A."/>
            <person name="Scheuner C."/>
            <person name="Sibirny A.A."/>
            <person name="Slot J.C."/>
            <person name="Stielow J.B."/>
            <person name="Sun H."/>
            <person name="Kurtzman C.P."/>
            <person name="Blackwell M."/>
            <person name="Grigoriev I.V."/>
            <person name="Jeffries T.W."/>
        </authorList>
    </citation>
    <scope>NUCLEOTIDE SEQUENCE [LARGE SCALE GENOMIC DNA]</scope>
    <source>
        <strain evidence="2 3">DSM 6958</strain>
    </source>
</reference>
<feature type="compositionally biased region" description="Low complexity" evidence="1">
    <location>
        <begin position="22"/>
        <end position="38"/>
    </location>
</feature>
<evidence type="ECO:0000313" key="3">
    <source>
        <dbReference type="Proteomes" id="UP000095009"/>
    </source>
</evidence>
<keyword evidence="3" id="KW-1185">Reference proteome</keyword>